<dbReference type="Proteomes" id="UP000501466">
    <property type="component" value="Chromosome"/>
</dbReference>
<keyword evidence="3" id="KW-1185">Reference proteome</keyword>
<evidence type="ECO:0000256" key="1">
    <source>
        <dbReference type="SAM" id="SignalP"/>
    </source>
</evidence>
<sequence>MTFLKVQLARSLMVLAMLMGLISQAYAINQSNPETMVKEVSEQLLKELELQRAELEGQPQKIKVFAEQFVLPYVDTPKMARYVMGRYWKIASEKQQQAFTEAFTQTLMRSYASSILKLKVTSVVVKPMIEEKEGRVQVPSEVTQADGNVTGIVYRAYLNAAENKWFLYDVSIEGISMLLNYRKSYGSELDKGGIDQVINDMQAKNKAFLEAA</sequence>
<name>A0A6F8PM98_9GAMM</name>
<feature type="chain" id="PRO_5026326930" evidence="1">
    <location>
        <begin position="28"/>
        <end position="212"/>
    </location>
</feature>
<dbReference type="Pfam" id="PF05494">
    <property type="entry name" value="MlaC"/>
    <property type="match status" value="1"/>
</dbReference>
<dbReference type="KEGG" id="tzo:THMIRHAT_09620"/>
<dbReference type="PIRSF" id="PIRSF004649">
    <property type="entry name" value="MlaC"/>
    <property type="match status" value="1"/>
</dbReference>
<feature type="signal peptide" evidence="1">
    <location>
        <begin position="1"/>
        <end position="27"/>
    </location>
</feature>
<keyword evidence="1" id="KW-0732">Signal</keyword>
<dbReference type="EMBL" id="AP021888">
    <property type="protein sequence ID" value="BBP43216.1"/>
    <property type="molecule type" value="Genomic_DNA"/>
</dbReference>
<dbReference type="AlphaFoldDB" id="A0A6F8PM98"/>
<dbReference type="PANTHER" id="PTHR36573">
    <property type="entry name" value="INTERMEMBRANE PHOSPHOLIPID TRANSPORT SYSTEM BINDING PROTEIN MLAC"/>
    <property type="match status" value="1"/>
</dbReference>
<dbReference type="InterPro" id="IPR042245">
    <property type="entry name" value="Tgt2/MlaC_sf"/>
</dbReference>
<evidence type="ECO:0000313" key="3">
    <source>
        <dbReference type="Proteomes" id="UP000501466"/>
    </source>
</evidence>
<dbReference type="PANTHER" id="PTHR36573:SF1">
    <property type="entry name" value="INTERMEMBRANE PHOSPHOLIPID TRANSPORT SYSTEM BINDING PROTEIN MLAC"/>
    <property type="match status" value="1"/>
</dbReference>
<dbReference type="Gene3D" id="3.10.450.710">
    <property type="entry name" value="Tgt2/MlaC"/>
    <property type="match status" value="1"/>
</dbReference>
<evidence type="ECO:0000313" key="2">
    <source>
        <dbReference type="EMBL" id="BBP43216.1"/>
    </source>
</evidence>
<dbReference type="RefSeq" id="WP_173291039.1">
    <property type="nucleotide sequence ID" value="NZ_AP021888.1"/>
</dbReference>
<gene>
    <name evidence="2" type="ORF">THMIRHAT_09620</name>
</gene>
<organism evidence="2 3">
    <name type="scientific">Thiosulfativibrio zosterae</name>
    <dbReference type="NCBI Taxonomy" id="2675053"/>
    <lineage>
        <taxon>Bacteria</taxon>
        <taxon>Pseudomonadati</taxon>
        <taxon>Pseudomonadota</taxon>
        <taxon>Gammaproteobacteria</taxon>
        <taxon>Thiotrichales</taxon>
        <taxon>Piscirickettsiaceae</taxon>
        <taxon>Thiosulfativibrio</taxon>
    </lineage>
</organism>
<protein>
    <submittedName>
        <fullName evidence="2">Signal peptidase</fullName>
    </submittedName>
</protein>
<reference evidence="3" key="1">
    <citation type="submission" date="2019-11" db="EMBL/GenBank/DDBJ databases">
        <title>Isolation and characterization of two novel species in the genus Thiomicrorhabdus.</title>
        <authorList>
            <person name="Mochizuki J."/>
            <person name="Kojima H."/>
            <person name="Fukui M."/>
        </authorList>
    </citation>
    <scope>NUCLEOTIDE SEQUENCE [LARGE SCALE GENOMIC DNA]</scope>
    <source>
        <strain evidence="3">AkT22</strain>
    </source>
</reference>
<proteinExistence type="predicted"/>
<accession>A0A6F8PM98</accession>
<dbReference type="InterPro" id="IPR008869">
    <property type="entry name" value="MlaC/ttg2D"/>
</dbReference>